<dbReference type="GO" id="GO:0042438">
    <property type="term" value="P:melanin biosynthetic process"/>
    <property type="evidence" value="ECO:0007669"/>
    <property type="project" value="UniProtKB-KW"/>
</dbReference>
<keyword evidence="5" id="KW-0007">Acetylation</keyword>
<sequence>MQIRNVFLDCSDKRCKIICNIEKFNFQIMPRIFIHTSLKDTDLQDDFEDKVAQKISEVLEYPLELVYINVSTGNRMINNGRKTPMMFVDIESVNRFNEKVNGDYTKVFIPFFASLLSMPTNRIVVKYYDVKGSDFGVVRQAPEFKHAEYYLALKE</sequence>
<dbReference type="GO" id="GO:0005615">
    <property type="term" value="C:extracellular space"/>
    <property type="evidence" value="ECO:0007669"/>
    <property type="project" value="TreeGrafter"/>
</dbReference>
<name>A0A6J8A8R4_MYTCO</name>
<comment type="subcellular location">
    <subcellularLocation>
        <location evidence="1">Cytoplasm</location>
    </subcellularLocation>
</comment>
<evidence type="ECO:0000256" key="9">
    <source>
        <dbReference type="ARBA" id="ARBA00038884"/>
    </source>
</evidence>
<evidence type="ECO:0000256" key="5">
    <source>
        <dbReference type="ARBA" id="ARBA00022990"/>
    </source>
</evidence>
<dbReference type="AlphaFoldDB" id="A0A6J8A8R4"/>
<dbReference type="GO" id="GO:0033981">
    <property type="term" value="F:D-dopachrome decarboxylase activity"/>
    <property type="evidence" value="ECO:0007669"/>
    <property type="project" value="UniProtKB-EC"/>
</dbReference>
<keyword evidence="6" id="KW-0470">Melanin biosynthesis</keyword>
<proteinExistence type="inferred from homology"/>
<organism evidence="10 11">
    <name type="scientific">Mytilus coruscus</name>
    <name type="common">Sea mussel</name>
    <dbReference type="NCBI Taxonomy" id="42192"/>
    <lineage>
        <taxon>Eukaryota</taxon>
        <taxon>Metazoa</taxon>
        <taxon>Spiralia</taxon>
        <taxon>Lophotrochozoa</taxon>
        <taxon>Mollusca</taxon>
        <taxon>Bivalvia</taxon>
        <taxon>Autobranchia</taxon>
        <taxon>Pteriomorphia</taxon>
        <taxon>Mytilida</taxon>
        <taxon>Mytiloidea</taxon>
        <taxon>Mytilidae</taxon>
        <taxon>Mytilinae</taxon>
        <taxon>Mytilus</taxon>
    </lineage>
</organism>
<dbReference type="GO" id="GO:0005737">
    <property type="term" value="C:cytoplasm"/>
    <property type="evidence" value="ECO:0007669"/>
    <property type="project" value="UniProtKB-SubCell"/>
</dbReference>
<protein>
    <recommendedName>
        <fullName evidence="9">D-dopachrome decarboxylase</fullName>
        <ecNumber evidence="9">4.1.1.84</ecNumber>
    </recommendedName>
</protein>
<evidence type="ECO:0000256" key="8">
    <source>
        <dbReference type="ARBA" id="ARBA00037460"/>
    </source>
</evidence>
<dbReference type="Gene3D" id="3.30.429.10">
    <property type="entry name" value="Macrophage Migration Inhibitory Factor"/>
    <property type="match status" value="1"/>
</dbReference>
<evidence type="ECO:0000313" key="10">
    <source>
        <dbReference type="EMBL" id="CAC5363467.1"/>
    </source>
</evidence>
<dbReference type="InterPro" id="IPR014347">
    <property type="entry name" value="Tautomerase/MIF_sf"/>
</dbReference>
<dbReference type="SUPFAM" id="SSF55331">
    <property type="entry name" value="Tautomerase/MIF"/>
    <property type="match status" value="1"/>
</dbReference>
<reference evidence="10 11" key="1">
    <citation type="submission" date="2020-06" db="EMBL/GenBank/DDBJ databases">
        <authorList>
            <person name="Li R."/>
            <person name="Bekaert M."/>
        </authorList>
    </citation>
    <scope>NUCLEOTIDE SEQUENCE [LARGE SCALE GENOMIC DNA]</scope>
    <source>
        <strain evidence="11">wild</strain>
    </source>
</reference>
<gene>
    <name evidence="10" type="ORF">MCOR_4889</name>
</gene>
<keyword evidence="7" id="KW-0456">Lyase</keyword>
<evidence type="ECO:0000256" key="4">
    <source>
        <dbReference type="ARBA" id="ARBA00022490"/>
    </source>
</evidence>
<keyword evidence="4" id="KW-0963">Cytoplasm</keyword>
<evidence type="ECO:0000256" key="1">
    <source>
        <dbReference type="ARBA" id="ARBA00004496"/>
    </source>
</evidence>
<dbReference type="EMBL" id="CACVKT020000855">
    <property type="protein sequence ID" value="CAC5363467.1"/>
    <property type="molecule type" value="Genomic_DNA"/>
</dbReference>
<dbReference type="Proteomes" id="UP000507470">
    <property type="component" value="Unassembled WGS sequence"/>
</dbReference>
<comment type="function">
    <text evidence="8">Tautomerization of D-dopachrome with decarboxylation to give 5,6-dihydroxyindole (DHI).</text>
</comment>
<evidence type="ECO:0000256" key="7">
    <source>
        <dbReference type="ARBA" id="ARBA00023239"/>
    </source>
</evidence>
<evidence type="ECO:0000256" key="6">
    <source>
        <dbReference type="ARBA" id="ARBA00023101"/>
    </source>
</evidence>
<evidence type="ECO:0000256" key="3">
    <source>
        <dbReference type="ARBA" id="ARBA00011233"/>
    </source>
</evidence>
<dbReference type="EC" id="4.1.1.84" evidence="9"/>
<accession>A0A6J8A8R4</accession>
<comment type="similarity">
    <text evidence="2">Belongs to the MIF family.</text>
</comment>
<evidence type="ECO:0000313" key="11">
    <source>
        <dbReference type="Proteomes" id="UP000507470"/>
    </source>
</evidence>
<dbReference type="PANTHER" id="PTHR11954">
    <property type="entry name" value="D-DOPACHROME DECARBOXYLASE"/>
    <property type="match status" value="1"/>
</dbReference>
<comment type="subunit">
    <text evidence="3">Homotrimer.</text>
</comment>
<evidence type="ECO:0000256" key="2">
    <source>
        <dbReference type="ARBA" id="ARBA00005851"/>
    </source>
</evidence>
<keyword evidence="11" id="KW-1185">Reference proteome</keyword>
<dbReference type="PANTHER" id="PTHR11954:SF22">
    <property type="entry name" value="D-DOPACHROME DECARBOXYLASE"/>
    <property type="match status" value="1"/>
</dbReference>
<dbReference type="InterPro" id="IPR001398">
    <property type="entry name" value="Macrophage_inhib_fac"/>
</dbReference>
<dbReference type="OrthoDB" id="6085190at2759"/>
<dbReference type="Pfam" id="PF01187">
    <property type="entry name" value="MIF"/>
    <property type="match status" value="1"/>
</dbReference>
<dbReference type="GO" id="GO:0050178">
    <property type="term" value="F:phenylpyruvate tautomerase activity"/>
    <property type="evidence" value="ECO:0007669"/>
    <property type="project" value="TreeGrafter"/>
</dbReference>